<dbReference type="PANTHER" id="PTHR21139:SF2">
    <property type="entry name" value="TRIOSEPHOSPHATE ISOMERASE"/>
    <property type="match status" value="1"/>
</dbReference>
<comment type="subunit">
    <text evidence="2">Homodimer.</text>
</comment>
<dbReference type="Proteomes" id="UP000306985">
    <property type="component" value="Unassembled WGS sequence"/>
</dbReference>
<dbReference type="GO" id="GO:0046166">
    <property type="term" value="P:glyceraldehyde-3-phosphate biosynthetic process"/>
    <property type="evidence" value="ECO:0007669"/>
    <property type="project" value="TreeGrafter"/>
</dbReference>
<dbReference type="PROSITE" id="PS51440">
    <property type="entry name" value="TIM_2"/>
    <property type="match status" value="1"/>
</dbReference>
<keyword evidence="1 2" id="KW-0413">Isomerase</keyword>
<comment type="similarity">
    <text evidence="2">Belongs to the triosephosphate isomerase family.</text>
</comment>
<evidence type="ECO:0000256" key="1">
    <source>
        <dbReference type="ARBA" id="ARBA00023235"/>
    </source>
</evidence>
<protein>
    <recommendedName>
        <fullName evidence="2">Triosephosphate isomerase</fullName>
        <ecNumber evidence="2">5.3.1.1</ecNumber>
    </recommendedName>
</protein>
<dbReference type="SUPFAM" id="SSF51351">
    <property type="entry name" value="Triosephosphate isomerase (TIM)"/>
    <property type="match status" value="1"/>
</dbReference>
<dbReference type="UniPathway" id="UPA00109">
    <property type="reaction ID" value="UER00189"/>
</dbReference>
<dbReference type="EC" id="5.3.1.1" evidence="2"/>
<dbReference type="Gene3D" id="3.20.20.70">
    <property type="entry name" value="Aldolase class I"/>
    <property type="match status" value="1"/>
</dbReference>
<dbReference type="AlphaFoldDB" id="A0A4V6CT52"/>
<dbReference type="InterPro" id="IPR035990">
    <property type="entry name" value="TIM_sf"/>
</dbReference>
<comment type="pathway">
    <text evidence="2">Carbohydrate biosynthesis; gluconeogenesis.</text>
</comment>
<organism evidence="3 4">
    <name type="scientific">Nakamurella flava</name>
    <dbReference type="NCBI Taxonomy" id="2576308"/>
    <lineage>
        <taxon>Bacteria</taxon>
        <taxon>Bacillati</taxon>
        <taxon>Actinomycetota</taxon>
        <taxon>Actinomycetes</taxon>
        <taxon>Nakamurellales</taxon>
        <taxon>Nakamurellaceae</taxon>
        <taxon>Nakamurella</taxon>
    </lineage>
</organism>
<accession>A0A4V6CT52</accession>
<dbReference type="GO" id="GO:0006094">
    <property type="term" value="P:gluconeogenesis"/>
    <property type="evidence" value="ECO:0007669"/>
    <property type="project" value="UniProtKB-UniPathway"/>
</dbReference>
<dbReference type="Pfam" id="PF00121">
    <property type="entry name" value="TIM"/>
    <property type="match status" value="1"/>
</dbReference>
<dbReference type="GO" id="GO:0004807">
    <property type="term" value="F:triose-phosphate isomerase activity"/>
    <property type="evidence" value="ECO:0007669"/>
    <property type="project" value="UniProtKB-EC"/>
</dbReference>
<dbReference type="EMBL" id="SZZH01000003">
    <property type="protein sequence ID" value="TKV58325.1"/>
    <property type="molecule type" value="Genomic_DNA"/>
</dbReference>
<evidence type="ECO:0000256" key="2">
    <source>
        <dbReference type="RuleBase" id="RU363013"/>
    </source>
</evidence>
<dbReference type="PANTHER" id="PTHR21139">
    <property type="entry name" value="TRIOSEPHOSPHATE ISOMERASE"/>
    <property type="match status" value="1"/>
</dbReference>
<dbReference type="OrthoDB" id="9809429at2"/>
<keyword evidence="2" id="KW-0963">Cytoplasm</keyword>
<dbReference type="GO" id="GO:0005829">
    <property type="term" value="C:cytosol"/>
    <property type="evidence" value="ECO:0007669"/>
    <property type="project" value="TreeGrafter"/>
</dbReference>
<dbReference type="RefSeq" id="WP_137449988.1">
    <property type="nucleotide sequence ID" value="NZ_SZZH01000003.1"/>
</dbReference>
<comment type="caution">
    <text evidence="3">The sequence shown here is derived from an EMBL/GenBank/DDBJ whole genome shotgun (WGS) entry which is preliminary data.</text>
</comment>
<gene>
    <name evidence="3" type="ORF">FDO65_12145</name>
</gene>
<dbReference type="GO" id="GO:0006096">
    <property type="term" value="P:glycolytic process"/>
    <property type="evidence" value="ECO:0007669"/>
    <property type="project" value="UniProtKB-UniPathway"/>
</dbReference>
<name>A0A4V6CT52_9ACTN</name>
<reference evidence="3 4" key="1">
    <citation type="submission" date="2019-05" db="EMBL/GenBank/DDBJ databases">
        <title>Nakamurella sp. N5BH11, whole genome shotgun sequence.</title>
        <authorList>
            <person name="Tuo L."/>
        </authorList>
    </citation>
    <scope>NUCLEOTIDE SEQUENCE [LARGE SCALE GENOMIC DNA]</scope>
    <source>
        <strain evidence="3 4">N5BH11</strain>
    </source>
</reference>
<proteinExistence type="inferred from homology"/>
<dbReference type="InterPro" id="IPR013785">
    <property type="entry name" value="Aldolase_TIM"/>
</dbReference>
<comment type="subcellular location">
    <subcellularLocation>
        <location evidence="2">Cytoplasm</location>
    </subcellularLocation>
</comment>
<comment type="catalytic activity">
    <reaction evidence="2">
        <text>D-glyceraldehyde 3-phosphate = dihydroxyacetone phosphate</text>
        <dbReference type="Rhea" id="RHEA:18585"/>
        <dbReference type="ChEBI" id="CHEBI:57642"/>
        <dbReference type="ChEBI" id="CHEBI:59776"/>
        <dbReference type="EC" id="5.3.1.1"/>
    </reaction>
</comment>
<dbReference type="GO" id="GO:0019563">
    <property type="term" value="P:glycerol catabolic process"/>
    <property type="evidence" value="ECO:0007669"/>
    <property type="project" value="TreeGrafter"/>
</dbReference>
<comment type="pathway">
    <text evidence="2">Carbohydrate degradation; glycolysis; D-glyceraldehyde 3-phosphate from glycerone phosphate: step 1/1.</text>
</comment>
<keyword evidence="2" id="KW-0324">Glycolysis</keyword>
<sequence length="269" mass="28072">MPRFTIGSSLKMYFGHTRTLQWTRAVADICADHPMTRDGTVQFFVIPTFPSIPAVFAAADPAGIAVGGQDLHWDDEGPWTGEVSGAELAEIGCSIVEVGHAERRAHFGETDEIVARKTHAALRNSLAPVLCIGEPDRGSPDSAVQFCLDQLESALTPARDAGTAGRLIVAYEPIWAIGAPQPASPDHVRAVCSALRSHLSGDDLLDAGVIYGGSAGPGLLPQIADDVDGMFLGRFAHDPAAVGRILDEVADITGAGNAPADDAGVTVTS</sequence>
<keyword evidence="4" id="KW-1185">Reference proteome</keyword>
<dbReference type="InterPro" id="IPR000652">
    <property type="entry name" value="Triosephosphate_isomerase"/>
</dbReference>
<keyword evidence="2" id="KW-0312">Gluconeogenesis</keyword>
<dbReference type="CDD" id="cd00311">
    <property type="entry name" value="TIM"/>
    <property type="match status" value="1"/>
</dbReference>
<dbReference type="UniPathway" id="UPA00138"/>
<evidence type="ECO:0000313" key="3">
    <source>
        <dbReference type="EMBL" id="TKV58325.1"/>
    </source>
</evidence>
<evidence type="ECO:0000313" key="4">
    <source>
        <dbReference type="Proteomes" id="UP000306985"/>
    </source>
</evidence>